<dbReference type="InterPro" id="IPR003494">
    <property type="entry name" value="SHS2_FtsA"/>
</dbReference>
<dbReference type="InterPro" id="IPR050696">
    <property type="entry name" value="FtsA/MreB"/>
</dbReference>
<dbReference type="NCBIfam" id="TIGR01174">
    <property type="entry name" value="ftsA"/>
    <property type="match status" value="1"/>
</dbReference>
<dbReference type="EMBL" id="MHSL01000035">
    <property type="protein sequence ID" value="OHA42956.1"/>
    <property type="molecule type" value="Genomic_DNA"/>
</dbReference>
<dbReference type="Proteomes" id="UP000176355">
    <property type="component" value="Unassembled WGS sequence"/>
</dbReference>
<evidence type="ECO:0000259" key="5">
    <source>
        <dbReference type="SMART" id="SM00842"/>
    </source>
</evidence>
<dbReference type="Pfam" id="PF14450">
    <property type="entry name" value="FtsA"/>
    <property type="match status" value="1"/>
</dbReference>
<keyword evidence="4" id="KW-0131">Cell cycle</keyword>
<keyword evidence="1" id="KW-1003">Cell membrane</keyword>
<dbReference type="InterPro" id="IPR020823">
    <property type="entry name" value="Cell_div_FtsA"/>
</dbReference>
<keyword evidence="2 6" id="KW-0132">Cell division</keyword>
<dbReference type="SMART" id="SM00842">
    <property type="entry name" value="FtsA"/>
    <property type="match status" value="1"/>
</dbReference>
<dbReference type="Pfam" id="PF02491">
    <property type="entry name" value="SHS2_FTSA"/>
    <property type="match status" value="1"/>
</dbReference>
<dbReference type="PANTHER" id="PTHR32432">
    <property type="entry name" value="CELL DIVISION PROTEIN FTSA-RELATED"/>
    <property type="match status" value="1"/>
</dbReference>
<evidence type="ECO:0000313" key="6">
    <source>
        <dbReference type="EMBL" id="OHA42956.1"/>
    </source>
</evidence>
<comment type="caution">
    <text evidence="6">The sequence shown here is derived from an EMBL/GenBank/DDBJ whole genome shotgun (WGS) entry which is preliminary data.</text>
</comment>
<evidence type="ECO:0000313" key="7">
    <source>
        <dbReference type="Proteomes" id="UP000176355"/>
    </source>
</evidence>
<dbReference type="STRING" id="1802333.A3G03_01910"/>
<dbReference type="PANTHER" id="PTHR32432:SF4">
    <property type="entry name" value="CELL DIVISION PROTEIN FTSA"/>
    <property type="match status" value="1"/>
</dbReference>
<dbReference type="GO" id="GO:0009898">
    <property type="term" value="C:cytoplasmic side of plasma membrane"/>
    <property type="evidence" value="ECO:0007669"/>
    <property type="project" value="TreeGrafter"/>
</dbReference>
<evidence type="ECO:0000256" key="1">
    <source>
        <dbReference type="ARBA" id="ARBA00022475"/>
    </source>
</evidence>
<organism evidence="6 7">
    <name type="scientific">Candidatus Taylorbacteria bacterium RIFCSPLOWO2_12_FULL_44_15c</name>
    <dbReference type="NCBI Taxonomy" id="1802333"/>
    <lineage>
        <taxon>Bacteria</taxon>
        <taxon>Candidatus Tayloriibacteriota</taxon>
    </lineage>
</organism>
<gene>
    <name evidence="6" type="ORF">A3G03_01910</name>
</gene>
<dbReference type="GO" id="GO:0032153">
    <property type="term" value="C:cell division site"/>
    <property type="evidence" value="ECO:0007669"/>
    <property type="project" value="TreeGrafter"/>
</dbReference>
<keyword evidence="3" id="KW-0472">Membrane</keyword>
<evidence type="ECO:0000256" key="3">
    <source>
        <dbReference type="ARBA" id="ARBA00023136"/>
    </source>
</evidence>
<dbReference type="GO" id="GO:0051301">
    <property type="term" value="P:cell division"/>
    <property type="evidence" value="ECO:0007669"/>
    <property type="project" value="UniProtKB-KW"/>
</dbReference>
<dbReference type="PIRSF" id="PIRSF003101">
    <property type="entry name" value="FtsA"/>
    <property type="match status" value="1"/>
</dbReference>
<name>A0A1G2P3P2_9BACT</name>
<sequence>MITETANGSLLPRIIGVGAAESRGLRRGFIVNVAEVAKSVKHAINQAEKTAGLQIKKASLSVGGIGVNAFTQIGAAAISRADLEITDLDINKAVEESQNAITESSLLNRKIIHSIPISFKIDGKLVWGQPAGMKGAKLEAKTFFVTCLEQHLDNLTEAVELTGVKTENLTASPFPTSLVNLTRTQKIAGVALANIGAETTAIAIIENDLPVSLEVLPFGSADITNDIALGLKISLEEAENLKIGNAPLANFSRRKLDEIIEARLSDIFELINNHLKKANRGGLLPAGIVITGGGAGTINIEQSARTNLNLPARALTSLLGANSKIQVKENIWSIVYGLCLIGKDGVGADNFGYSFVQKDALNKIKNWFKQFMP</sequence>
<proteinExistence type="predicted"/>
<reference evidence="6 7" key="1">
    <citation type="journal article" date="2016" name="Nat. Commun.">
        <title>Thousands of microbial genomes shed light on interconnected biogeochemical processes in an aquifer system.</title>
        <authorList>
            <person name="Anantharaman K."/>
            <person name="Brown C.T."/>
            <person name="Hug L.A."/>
            <person name="Sharon I."/>
            <person name="Castelle C.J."/>
            <person name="Probst A.J."/>
            <person name="Thomas B.C."/>
            <person name="Singh A."/>
            <person name="Wilkins M.J."/>
            <person name="Karaoz U."/>
            <person name="Brodie E.L."/>
            <person name="Williams K.H."/>
            <person name="Hubbard S.S."/>
            <person name="Banfield J.F."/>
        </authorList>
    </citation>
    <scope>NUCLEOTIDE SEQUENCE [LARGE SCALE GENOMIC DNA]</scope>
</reference>
<dbReference type="AlphaFoldDB" id="A0A1G2P3P2"/>
<dbReference type="Gene3D" id="3.30.420.40">
    <property type="match status" value="2"/>
</dbReference>
<evidence type="ECO:0000256" key="4">
    <source>
        <dbReference type="ARBA" id="ARBA00023306"/>
    </source>
</evidence>
<feature type="domain" description="SHS2" evidence="5">
    <location>
        <begin position="1"/>
        <end position="180"/>
    </location>
</feature>
<protein>
    <submittedName>
        <fullName evidence="6">Cell division protein FtsA</fullName>
    </submittedName>
</protein>
<dbReference type="SUPFAM" id="SSF53067">
    <property type="entry name" value="Actin-like ATPase domain"/>
    <property type="match status" value="2"/>
</dbReference>
<evidence type="ECO:0000256" key="2">
    <source>
        <dbReference type="ARBA" id="ARBA00022618"/>
    </source>
</evidence>
<accession>A0A1G2P3P2</accession>
<dbReference type="InterPro" id="IPR043129">
    <property type="entry name" value="ATPase_NBD"/>
</dbReference>